<feature type="compositionally biased region" description="Polar residues" evidence="2">
    <location>
        <begin position="1"/>
        <end position="11"/>
    </location>
</feature>
<feature type="region of interest" description="Disordered" evidence="2">
    <location>
        <begin position="1"/>
        <end position="43"/>
    </location>
</feature>
<evidence type="ECO:0000313" key="3">
    <source>
        <dbReference type="EMBL" id="RZC39582.1"/>
    </source>
</evidence>
<dbReference type="AlphaFoldDB" id="A0A482W371"/>
<comment type="caution">
    <text evidence="3">The sequence shown here is derived from an EMBL/GenBank/DDBJ whole genome shotgun (WGS) entry which is preliminary data.</text>
</comment>
<reference evidence="3 4" key="1">
    <citation type="submission" date="2017-03" db="EMBL/GenBank/DDBJ databases">
        <title>Genome of the blue death feigning beetle - Asbolus verrucosus.</title>
        <authorList>
            <person name="Rider S.D."/>
        </authorList>
    </citation>
    <scope>NUCLEOTIDE SEQUENCE [LARGE SCALE GENOMIC DNA]</scope>
    <source>
        <strain evidence="3">Butters</strain>
        <tissue evidence="3">Head and leg muscle</tissue>
    </source>
</reference>
<feature type="region of interest" description="Disordered" evidence="2">
    <location>
        <begin position="426"/>
        <end position="447"/>
    </location>
</feature>
<organism evidence="3 4">
    <name type="scientific">Asbolus verrucosus</name>
    <name type="common">Desert ironclad beetle</name>
    <dbReference type="NCBI Taxonomy" id="1661398"/>
    <lineage>
        <taxon>Eukaryota</taxon>
        <taxon>Metazoa</taxon>
        <taxon>Ecdysozoa</taxon>
        <taxon>Arthropoda</taxon>
        <taxon>Hexapoda</taxon>
        <taxon>Insecta</taxon>
        <taxon>Pterygota</taxon>
        <taxon>Neoptera</taxon>
        <taxon>Endopterygota</taxon>
        <taxon>Coleoptera</taxon>
        <taxon>Polyphaga</taxon>
        <taxon>Cucujiformia</taxon>
        <taxon>Tenebrionidae</taxon>
        <taxon>Pimeliinae</taxon>
        <taxon>Asbolus</taxon>
    </lineage>
</organism>
<protein>
    <submittedName>
        <fullName evidence="3">WRKY transcription factor protein 1</fullName>
    </submittedName>
</protein>
<evidence type="ECO:0000256" key="2">
    <source>
        <dbReference type="SAM" id="MobiDB-lite"/>
    </source>
</evidence>
<feature type="compositionally biased region" description="Basic and acidic residues" evidence="2">
    <location>
        <begin position="426"/>
        <end position="435"/>
    </location>
</feature>
<keyword evidence="1" id="KW-0175">Coiled coil</keyword>
<name>A0A482W371_ASBVE</name>
<sequence length="490" mass="56134">VHQSVSSADTSPQDEDRGFDISDSDSSEESNLSNRGTGTLQRRGIVNPNYPGFQHLAHTLDYSIKASSDTDFTDDDFECESLTTTRTDVNNINNNNVEDTDYQIDHIDSVNRLDSVENIQKVFYDKPVFNIHEECGNDSETSGNSNQTSDEDTEISVAQKVELNIKTEEGLVKSTDTRENIIGDFEKEVEQEFGRISLENQCNSSKPQNVFELPALEKAVVQELEDTIEKLNESINTPLSPVKYNIKANVAEPLNQLSSSNLEPQPFVLEDTETIKALNMPLLSETALESSKPQVIMKSKISDAFLSNAQEMIPVIKGNMFERNIKDNKMNVDYVPVQKLDRKDSNRELEEIECQIKKMKSDSKQCQIRLEDVEKFNKEDITKDYKEKDEDSAVPRKKEKIDYYVKKRKDYNQQFGSLITFPRREFGSRNRDPLNRRSVPMTREKKRTSPEVLGGFDVYNIETAMPKIDLEAIESHLRAAREEERRMYIF</sequence>
<dbReference type="EMBL" id="QDEB01033088">
    <property type="protein sequence ID" value="RZC39582.1"/>
    <property type="molecule type" value="Genomic_DNA"/>
</dbReference>
<feature type="non-terminal residue" evidence="3">
    <location>
        <position position="1"/>
    </location>
</feature>
<proteinExistence type="predicted"/>
<keyword evidence="4" id="KW-1185">Reference proteome</keyword>
<gene>
    <name evidence="3" type="ORF">BDFB_000459</name>
</gene>
<evidence type="ECO:0000256" key="1">
    <source>
        <dbReference type="SAM" id="Coils"/>
    </source>
</evidence>
<feature type="coiled-coil region" evidence="1">
    <location>
        <begin position="342"/>
        <end position="369"/>
    </location>
</feature>
<accession>A0A482W371</accession>
<dbReference type="Proteomes" id="UP000292052">
    <property type="component" value="Unassembled WGS sequence"/>
</dbReference>
<dbReference type="OrthoDB" id="6260144at2759"/>
<feature type="non-terminal residue" evidence="3">
    <location>
        <position position="490"/>
    </location>
</feature>
<evidence type="ECO:0000313" key="4">
    <source>
        <dbReference type="Proteomes" id="UP000292052"/>
    </source>
</evidence>